<dbReference type="Pfam" id="PF20644">
    <property type="entry name" value="Rrn7_cyclin_N"/>
    <property type="match status" value="1"/>
</dbReference>
<dbReference type="EMBL" id="ML977510">
    <property type="protein sequence ID" value="KAF2127590.1"/>
    <property type="molecule type" value="Genomic_DNA"/>
</dbReference>
<dbReference type="PANTHER" id="PTHR31576">
    <property type="entry name" value="TATA BOX-BINDING PROTEIN-ASSOCIATED FACTOR RNA POLYMERASE I SUBUNIT B"/>
    <property type="match status" value="1"/>
</dbReference>
<evidence type="ECO:0000256" key="7">
    <source>
        <dbReference type="ARBA" id="ARBA00023125"/>
    </source>
</evidence>
<proteinExistence type="inferred from homology"/>
<dbReference type="GO" id="GO:0042790">
    <property type="term" value="P:nucleolar large rRNA transcription by RNA polymerase I"/>
    <property type="evidence" value="ECO:0007669"/>
    <property type="project" value="TreeGrafter"/>
</dbReference>
<protein>
    <submittedName>
        <fullName evidence="14">Uncharacterized protein</fullName>
    </submittedName>
</protein>
<keyword evidence="4" id="KW-0863">Zinc-finger</keyword>
<feature type="domain" description="RRN7-type" evidence="11">
    <location>
        <begin position="2"/>
        <end position="31"/>
    </location>
</feature>
<dbReference type="Pfam" id="PF20645">
    <property type="entry name" value="Rrn7_cyclin_C"/>
    <property type="match status" value="1"/>
</dbReference>
<sequence>MARGPVCGVENCRSRRYDEGEDGFQYCENGHRQGVLLRTEEDDDDFATGRRTVTHINKDEEEQKKIARHFSGRQALDLHLKCLQLILRHQIWFLVKEKGLPAELETVIFDLWSLRIAQFGDKIARQDQESESQSQVYNTLETDDSDTDGEKGTLRTPKGRDKKLGSVPNLIDCLALCYLGMITLRLPVTPGDIYVWITDGKMAYRRAIKLLPLAMRDRLPPSYHSVLDPSTLLKHKRLYATITDLQISFEKDYAISWPALNVQLLLFRYLKELALPLELYDATIRLSDLLGYSFVLRQDGNKRLGIRHLPEAQLAGCLVVCVKLLYPLDGEERYPKSSSEPTATVLDWDAWCRQMETVKAKQRGGDTRFTTEEMTKLEEKDVFSMLGDQVDQYLGFYADTFLDDAEIQRTRENDDFRNALYEMFPTDGKSHGSSTTAVEEVSIQERLDVVKAVHSSMRSRAAVGDDDDAQEDVLRPGEAYRLYKKEHDLPGQAKIFYEEVARMVGLSMDMLIMAVLFTEARIEQWRRRVARKAVDNPTDE</sequence>
<evidence type="ECO:0000259" key="11">
    <source>
        <dbReference type="Pfam" id="PF11781"/>
    </source>
</evidence>
<accession>A0A6A6A6Z6</accession>
<keyword evidence="5" id="KW-0862">Zinc</keyword>
<dbReference type="AlphaFoldDB" id="A0A6A6A6Z6"/>
<evidence type="ECO:0000256" key="5">
    <source>
        <dbReference type="ARBA" id="ARBA00022833"/>
    </source>
</evidence>
<dbReference type="RefSeq" id="XP_033521979.1">
    <property type="nucleotide sequence ID" value="XM_033666020.1"/>
</dbReference>
<evidence type="ECO:0000313" key="14">
    <source>
        <dbReference type="EMBL" id="KAF2127590.1"/>
    </source>
</evidence>
<feature type="compositionally biased region" description="Polar residues" evidence="10">
    <location>
        <begin position="131"/>
        <end position="140"/>
    </location>
</feature>
<dbReference type="InterPro" id="IPR048538">
    <property type="entry name" value="Rrn7_cyclin_C"/>
</dbReference>
<evidence type="ECO:0000259" key="13">
    <source>
        <dbReference type="Pfam" id="PF20645"/>
    </source>
</evidence>
<evidence type="ECO:0000256" key="2">
    <source>
        <dbReference type="ARBA" id="ARBA00006899"/>
    </source>
</evidence>
<keyword evidence="6" id="KW-0805">Transcription regulation</keyword>
<evidence type="ECO:0000256" key="1">
    <source>
        <dbReference type="ARBA" id="ARBA00004604"/>
    </source>
</evidence>
<dbReference type="Proteomes" id="UP000799771">
    <property type="component" value="Unassembled WGS sequence"/>
</dbReference>
<feature type="compositionally biased region" description="Basic and acidic residues" evidence="10">
    <location>
        <begin position="148"/>
        <end position="160"/>
    </location>
</feature>
<dbReference type="GeneID" id="54406452"/>
<gene>
    <name evidence="14" type="ORF">P153DRAFT_343774</name>
</gene>
<evidence type="ECO:0000256" key="3">
    <source>
        <dbReference type="ARBA" id="ARBA00022723"/>
    </source>
</evidence>
<dbReference type="GO" id="GO:0070860">
    <property type="term" value="C:RNA polymerase I core factor complex"/>
    <property type="evidence" value="ECO:0007669"/>
    <property type="project" value="InterPro"/>
</dbReference>
<keyword evidence="3" id="KW-0479">Metal-binding</keyword>
<evidence type="ECO:0000313" key="15">
    <source>
        <dbReference type="Proteomes" id="UP000799771"/>
    </source>
</evidence>
<keyword evidence="7" id="KW-0238">DNA-binding</keyword>
<dbReference type="InterPro" id="IPR021752">
    <property type="entry name" value="TF_Rrn7_Zf"/>
</dbReference>
<evidence type="ECO:0000256" key="10">
    <source>
        <dbReference type="SAM" id="MobiDB-lite"/>
    </source>
</evidence>
<evidence type="ECO:0000256" key="8">
    <source>
        <dbReference type="ARBA" id="ARBA00023163"/>
    </source>
</evidence>
<dbReference type="GO" id="GO:0008270">
    <property type="term" value="F:zinc ion binding"/>
    <property type="evidence" value="ECO:0007669"/>
    <property type="project" value="UniProtKB-KW"/>
</dbReference>
<dbReference type="OrthoDB" id="428577at2759"/>
<organism evidence="14 15">
    <name type="scientific">Dothidotthia symphoricarpi CBS 119687</name>
    <dbReference type="NCBI Taxonomy" id="1392245"/>
    <lineage>
        <taxon>Eukaryota</taxon>
        <taxon>Fungi</taxon>
        <taxon>Dikarya</taxon>
        <taxon>Ascomycota</taxon>
        <taxon>Pezizomycotina</taxon>
        <taxon>Dothideomycetes</taxon>
        <taxon>Pleosporomycetidae</taxon>
        <taxon>Pleosporales</taxon>
        <taxon>Dothidotthiaceae</taxon>
        <taxon>Dothidotthia</taxon>
    </lineage>
</organism>
<reference evidence="14" key="1">
    <citation type="journal article" date="2020" name="Stud. Mycol.">
        <title>101 Dothideomycetes genomes: a test case for predicting lifestyles and emergence of pathogens.</title>
        <authorList>
            <person name="Haridas S."/>
            <person name="Albert R."/>
            <person name="Binder M."/>
            <person name="Bloem J."/>
            <person name="Labutti K."/>
            <person name="Salamov A."/>
            <person name="Andreopoulos B."/>
            <person name="Baker S."/>
            <person name="Barry K."/>
            <person name="Bills G."/>
            <person name="Bluhm B."/>
            <person name="Cannon C."/>
            <person name="Castanera R."/>
            <person name="Culley D."/>
            <person name="Daum C."/>
            <person name="Ezra D."/>
            <person name="Gonzalez J."/>
            <person name="Henrissat B."/>
            <person name="Kuo A."/>
            <person name="Liang C."/>
            <person name="Lipzen A."/>
            <person name="Lutzoni F."/>
            <person name="Magnuson J."/>
            <person name="Mondo S."/>
            <person name="Nolan M."/>
            <person name="Ohm R."/>
            <person name="Pangilinan J."/>
            <person name="Park H.-J."/>
            <person name="Ramirez L."/>
            <person name="Alfaro M."/>
            <person name="Sun H."/>
            <person name="Tritt A."/>
            <person name="Yoshinaga Y."/>
            <person name="Zwiers L.-H."/>
            <person name="Turgeon B."/>
            <person name="Goodwin S."/>
            <person name="Spatafora J."/>
            <person name="Crous P."/>
            <person name="Grigoriev I."/>
        </authorList>
    </citation>
    <scope>NUCLEOTIDE SEQUENCE</scope>
    <source>
        <strain evidence="14">CBS 119687</strain>
    </source>
</reference>
<name>A0A6A6A6Z6_9PLEO</name>
<evidence type="ECO:0000256" key="9">
    <source>
        <dbReference type="ARBA" id="ARBA00023242"/>
    </source>
</evidence>
<evidence type="ECO:0000259" key="12">
    <source>
        <dbReference type="Pfam" id="PF20644"/>
    </source>
</evidence>
<feature type="domain" description="Rrn7/TAF1B N-terminal cyclin" evidence="12">
    <location>
        <begin position="83"/>
        <end position="212"/>
    </location>
</feature>
<feature type="region of interest" description="Disordered" evidence="10">
    <location>
        <begin position="127"/>
        <end position="160"/>
    </location>
</feature>
<dbReference type="Pfam" id="PF11781">
    <property type="entry name" value="Zn_ribbon_RRN7"/>
    <property type="match status" value="1"/>
</dbReference>
<keyword evidence="8" id="KW-0804">Transcription</keyword>
<dbReference type="InterPro" id="IPR033599">
    <property type="entry name" value="TAF1B/Rrn7"/>
</dbReference>
<dbReference type="InterPro" id="IPR048540">
    <property type="entry name" value="Rrn7_cyclin_N"/>
</dbReference>
<evidence type="ECO:0000256" key="6">
    <source>
        <dbReference type="ARBA" id="ARBA00023015"/>
    </source>
</evidence>
<comment type="subcellular location">
    <subcellularLocation>
        <location evidence="1">Nucleus</location>
        <location evidence="1">Nucleolus</location>
    </subcellularLocation>
</comment>
<feature type="domain" description="Rrn7/TAF1B C-terminal cyclin" evidence="13">
    <location>
        <begin position="233"/>
        <end position="398"/>
    </location>
</feature>
<keyword evidence="15" id="KW-1185">Reference proteome</keyword>
<keyword evidence="9" id="KW-0539">Nucleus</keyword>
<comment type="similarity">
    <text evidence="2">Belongs to the RRN7/TAF1B family.</text>
</comment>
<evidence type="ECO:0000256" key="4">
    <source>
        <dbReference type="ARBA" id="ARBA00022771"/>
    </source>
</evidence>
<dbReference type="GO" id="GO:0001164">
    <property type="term" value="F:RNA polymerase I core promoter sequence-specific DNA binding"/>
    <property type="evidence" value="ECO:0007669"/>
    <property type="project" value="InterPro"/>
</dbReference>
<dbReference type="PANTHER" id="PTHR31576:SF2">
    <property type="entry name" value="TATA BOX-BINDING PROTEIN-ASSOCIATED FACTOR RNA POLYMERASE I SUBUNIT B"/>
    <property type="match status" value="1"/>
</dbReference>